<evidence type="ECO:0000313" key="2">
    <source>
        <dbReference type="Proteomes" id="UP001500037"/>
    </source>
</evidence>
<protein>
    <submittedName>
        <fullName evidence="1">Uncharacterized protein</fullName>
    </submittedName>
</protein>
<accession>A0ABN1WPB1</accession>
<reference evidence="1 2" key="1">
    <citation type="journal article" date="2019" name="Int. J. Syst. Evol. Microbiol.">
        <title>The Global Catalogue of Microorganisms (GCM) 10K type strain sequencing project: providing services to taxonomists for standard genome sequencing and annotation.</title>
        <authorList>
            <consortium name="The Broad Institute Genomics Platform"/>
            <consortium name="The Broad Institute Genome Sequencing Center for Infectious Disease"/>
            <person name="Wu L."/>
            <person name="Ma J."/>
        </authorList>
    </citation>
    <scope>NUCLEOTIDE SEQUENCE [LARGE SCALE GENOMIC DNA]</scope>
    <source>
        <strain evidence="1 2">JCM 13004</strain>
    </source>
</reference>
<comment type="caution">
    <text evidence="1">The sequence shown here is derived from an EMBL/GenBank/DDBJ whole genome shotgun (WGS) entry which is preliminary data.</text>
</comment>
<evidence type="ECO:0000313" key="1">
    <source>
        <dbReference type="EMBL" id="GAA1253614.1"/>
    </source>
</evidence>
<gene>
    <name evidence="1" type="ORF">GCM10009665_50350</name>
</gene>
<keyword evidence="2" id="KW-1185">Reference proteome</keyword>
<name>A0ABN1WPB1_9ACTN</name>
<proteinExistence type="predicted"/>
<organism evidence="1 2">
    <name type="scientific">Kitasatospora nipponensis</name>
    <dbReference type="NCBI Taxonomy" id="258049"/>
    <lineage>
        <taxon>Bacteria</taxon>
        <taxon>Bacillati</taxon>
        <taxon>Actinomycetota</taxon>
        <taxon>Actinomycetes</taxon>
        <taxon>Kitasatosporales</taxon>
        <taxon>Streptomycetaceae</taxon>
        <taxon>Kitasatospora</taxon>
    </lineage>
</organism>
<dbReference type="EMBL" id="BAAALF010000105">
    <property type="protein sequence ID" value="GAA1253614.1"/>
    <property type="molecule type" value="Genomic_DNA"/>
</dbReference>
<dbReference type="Proteomes" id="UP001500037">
    <property type="component" value="Unassembled WGS sequence"/>
</dbReference>
<sequence>MWRWALAPVTSLLALRIRAEEPTRMSFDEAWQYARLMLHPDEMVYRRRRLRCPPRSDNSD</sequence>